<dbReference type="PANTHER" id="PTHR47027">
    <property type="entry name" value="REVERSE TRANSCRIPTASE DOMAIN-CONTAINING PROTEIN"/>
    <property type="match status" value="1"/>
</dbReference>
<accession>A0A4Q9L5N5</accession>
<gene>
    <name evidence="1" type="ORF">CWI37_0459p0010</name>
</gene>
<sequence>MSLKNNKVPSEDKFTAELLKYGGDFIINNFHNLIKEIWVQEKIPSERNVGLIVLIHKERFKTESALGDYQYGFQRDRSTINQIFAIRIRLEKCYKQKITIHHLFLGHKQAYDDSIDREFWNKILKLYTFYENSYFNQNDTHANKSKGIINSINIELRQGDTFFWVLFNLTLVGIIRKLPKNTDCTIFNRITQYIANTGHLAIEERNPEVMESTLKILDAESGKYFLIINETKTKYMSYEKERYLEEYITQYLNNNTGFEKI</sequence>
<dbReference type="Proteomes" id="UP000292362">
    <property type="component" value="Unassembled WGS sequence"/>
</dbReference>
<evidence type="ECO:0008006" key="3">
    <source>
        <dbReference type="Google" id="ProtNLM"/>
    </source>
</evidence>
<proteinExistence type="predicted"/>
<evidence type="ECO:0000313" key="2">
    <source>
        <dbReference type="Proteomes" id="UP000292362"/>
    </source>
</evidence>
<dbReference type="AlphaFoldDB" id="A0A4Q9L5N5"/>
<dbReference type="EMBL" id="PITJ01000459">
    <property type="protein sequence ID" value="TBU02536.1"/>
    <property type="molecule type" value="Genomic_DNA"/>
</dbReference>
<organism evidence="1 2">
    <name type="scientific">Hamiltosporidium tvaerminnensis</name>
    <dbReference type="NCBI Taxonomy" id="1176355"/>
    <lineage>
        <taxon>Eukaryota</taxon>
        <taxon>Fungi</taxon>
        <taxon>Fungi incertae sedis</taxon>
        <taxon>Microsporidia</taxon>
        <taxon>Dubosqiidae</taxon>
        <taxon>Hamiltosporidium</taxon>
    </lineage>
</organism>
<evidence type="ECO:0000313" key="1">
    <source>
        <dbReference type="EMBL" id="TBU02536.1"/>
    </source>
</evidence>
<name>A0A4Q9L5N5_9MICR</name>
<protein>
    <recommendedName>
        <fullName evidence="3">Reverse transcriptase</fullName>
    </recommendedName>
</protein>
<reference evidence="1 2" key="1">
    <citation type="submission" date="2017-12" db="EMBL/GenBank/DDBJ databases">
        <authorList>
            <person name="Pombert J.-F."/>
            <person name="Haag K.L."/>
            <person name="Ebert D."/>
        </authorList>
    </citation>
    <scope>NUCLEOTIDE SEQUENCE [LARGE SCALE GENOMIC DNA]</scope>
    <source>
        <strain evidence="1">FI-OER-3-3</strain>
    </source>
</reference>
<dbReference type="VEuPathDB" id="MicrosporidiaDB:CWI37_0459p0010"/>
<dbReference type="PANTHER" id="PTHR47027:SF20">
    <property type="entry name" value="REVERSE TRANSCRIPTASE-LIKE PROTEIN WITH RNA-DIRECTED DNA POLYMERASE DOMAIN"/>
    <property type="match status" value="1"/>
</dbReference>
<comment type="caution">
    <text evidence="1">The sequence shown here is derived from an EMBL/GenBank/DDBJ whole genome shotgun (WGS) entry which is preliminary data.</text>
</comment>